<reference evidence="1" key="1">
    <citation type="journal article" date="2014" name="Front. Microbiol.">
        <title>High frequency of phylogenetically diverse reductive dehalogenase-homologous genes in deep subseafloor sedimentary metagenomes.</title>
        <authorList>
            <person name="Kawai M."/>
            <person name="Futagami T."/>
            <person name="Toyoda A."/>
            <person name="Takaki Y."/>
            <person name="Nishi S."/>
            <person name="Hori S."/>
            <person name="Arai W."/>
            <person name="Tsubouchi T."/>
            <person name="Morono Y."/>
            <person name="Uchiyama I."/>
            <person name="Ito T."/>
            <person name="Fujiyama A."/>
            <person name="Inagaki F."/>
            <person name="Takami H."/>
        </authorList>
    </citation>
    <scope>NUCLEOTIDE SEQUENCE</scope>
    <source>
        <strain evidence="1">Expedition CK06-06</strain>
    </source>
</reference>
<gene>
    <name evidence="1" type="ORF">S03H2_66747</name>
</gene>
<feature type="non-terminal residue" evidence="1">
    <location>
        <position position="1"/>
    </location>
</feature>
<protein>
    <submittedName>
        <fullName evidence="1">Uncharacterized protein</fullName>
    </submittedName>
</protein>
<name>X1JYC4_9ZZZZ</name>
<comment type="caution">
    <text evidence="1">The sequence shown here is derived from an EMBL/GenBank/DDBJ whole genome shotgun (WGS) entry which is preliminary data.</text>
</comment>
<proteinExistence type="predicted"/>
<accession>X1JYC4</accession>
<organism evidence="1">
    <name type="scientific">marine sediment metagenome</name>
    <dbReference type="NCBI Taxonomy" id="412755"/>
    <lineage>
        <taxon>unclassified sequences</taxon>
        <taxon>metagenomes</taxon>
        <taxon>ecological metagenomes</taxon>
    </lineage>
</organism>
<evidence type="ECO:0000313" key="1">
    <source>
        <dbReference type="EMBL" id="GAH83259.1"/>
    </source>
</evidence>
<dbReference type="EMBL" id="BARU01043616">
    <property type="protein sequence ID" value="GAH83259.1"/>
    <property type="molecule type" value="Genomic_DNA"/>
</dbReference>
<dbReference type="AlphaFoldDB" id="X1JYC4"/>
<sequence length="32" mass="3484">AQTQSGHNLAIAPVSLISTGFNSRSIIDRRSW</sequence>